<feature type="region of interest" description="Disordered" evidence="1">
    <location>
        <begin position="1"/>
        <end position="42"/>
    </location>
</feature>
<protein>
    <submittedName>
        <fullName evidence="2">Uncharacterized protein</fullName>
    </submittedName>
</protein>
<dbReference type="Proteomes" id="UP000249757">
    <property type="component" value="Unassembled WGS sequence"/>
</dbReference>
<feature type="compositionally biased region" description="Polar residues" evidence="1">
    <location>
        <begin position="24"/>
        <end position="42"/>
    </location>
</feature>
<dbReference type="AlphaFoldDB" id="A0A922N559"/>
<feature type="compositionally biased region" description="Basic and acidic residues" evidence="1">
    <location>
        <begin position="7"/>
        <end position="17"/>
    </location>
</feature>
<evidence type="ECO:0000313" key="2">
    <source>
        <dbReference type="EMBL" id="KAI1507744.1"/>
    </source>
</evidence>
<accession>A0A922N559</accession>
<dbReference type="EMBL" id="NRDI02000033">
    <property type="protein sequence ID" value="KAI1507744.1"/>
    <property type="molecule type" value="Genomic_DNA"/>
</dbReference>
<sequence>MANPDSPHPKVSREPSPAHRASQRQETPETSKPITLTAVLSY</sequence>
<evidence type="ECO:0000313" key="3">
    <source>
        <dbReference type="Proteomes" id="UP000249757"/>
    </source>
</evidence>
<organism evidence="2 3">
    <name type="scientific">Pyrenophora tritici-repentis</name>
    <dbReference type="NCBI Taxonomy" id="45151"/>
    <lineage>
        <taxon>Eukaryota</taxon>
        <taxon>Fungi</taxon>
        <taxon>Dikarya</taxon>
        <taxon>Ascomycota</taxon>
        <taxon>Pezizomycotina</taxon>
        <taxon>Dothideomycetes</taxon>
        <taxon>Pleosporomycetidae</taxon>
        <taxon>Pleosporales</taxon>
        <taxon>Pleosporineae</taxon>
        <taxon>Pleosporaceae</taxon>
        <taxon>Pyrenophora</taxon>
    </lineage>
</organism>
<proteinExistence type="predicted"/>
<keyword evidence="3" id="KW-1185">Reference proteome</keyword>
<reference evidence="3" key="1">
    <citation type="journal article" date="2022" name="Microb. Genom.">
        <title>A global pangenome for the wheat fungal pathogen Pyrenophora tritici-repentis and prediction of effector protein structural homology.</title>
        <authorList>
            <person name="Moolhuijzen P.M."/>
            <person name="See P.T."/>
            <person name="Shi G."/>
            <person name="Powell H.R."/>
            <person name="Cockram J."/>
            <person name="Jorgensen L.N."/>
            <person name="Benslimane H."/>
            <person name="Strelkov S.E."/>
            <person name="Turner J."/>
            <person name="Liu Z."/>
            <person name="Moffat C.S."/>
        </authorList>
    </citation>
    <scope>NUCLEOTIDE SEQUENCE [LARGE SCALE GENOMIC DNA]</scope>
</reference>
<name>A0A922N559_9PLEO</name>
<comment type="caution">
    <text evidence="2">The sequence shown here is derived from an EMBL/GenBank/DDBJ whole genome shotgun (WGS) entry which is preliminary data.</text>
</comment>
<gene>
    <name evidence="2" type="ORF">Ptr86124_013277</name>
</gene>
<evidence type="ECO:0000256" key="1">
    <source>
        <dbReference type="SAM" id="MobiDB-lite"/>
    </source>
</evidence>